<dbReference type="SUPFAM" id="SSF46689">
    <property type="entry name" value="Homeodomain-like"/>
    <property type="match status" value="2"/>
</dbReference>
<dbReference type="PROSITE" id="PS00041">
    <property type="entry name" value="HTH_ARAC_FAMILY_1"/>
    <property type="match status" value="1"/>
</dbReference>
<proteinExistence type="predicted"/>
<dbReference type="InterPro" id="IPR009057">
    <property type="entry name" value="Homeodomain-like_sf"/>
</dbReference>
<name>A0A892IEQ7_9BURK</name>
<dbReference type="InterPro" id="IPR050204">
    <property type="entry name" value="AraC_XylS_family_regulators"/>
</dbReference>
<keyword evidence="2" id="KW-0238">DNA-binding</keyword>
<dbReference type="RefSeq" id="WP_006767165.1">
    <property type="nucleotide sequence ID" value="NZ_CABVPR010000007.1"/>
</dbReference>
<keyword evidence="1" id="KW-0805">Transcription regulation</keyword>
<dbReference type="EMBL" id="CP069484">
    <property type="protein sequence ID" value="QRO81476.1"/>
    <property type="molecule type" value="Genomic_DNA"/>
</dbReference>
<evidence type="ECO:0000256" key="3">
    <source>
        <dbReference type="ARBA" id="ARBA00023163"/>
    </source>
</evidence>
<dbReference type="GeneID" id="93131062"/>
<organism evidence="5 6">
    <name type="scientific">Burkholderia dolosa</name>
    <dbReference type="NCBI Taxonomy" id="152500"/>
    <lineage>
        <taxon>Bacteria</taxon>
        <taxon>Pseudomonadati</taxon>
        <taxon>Pseudomonadota</taxon>
        <taxon>Betaproteobacteria</taxon>
        <taxon>Burkholderiales</taxon>
        <taxon>Burkholderiaceae</taxon>
        <taxon>Burkholderia</taxon>
        <taxon>Burkholderia cepacia complex</taxon>
    </lineage>
</organism>
<dbReference type="Proteomes" id="UP000625568">
    <property type="component" value="Chromosome 3"/>
</dbReference>
<evidence type="ECO:0000259" key="4">
    <source>
        <dbReference type="PROSITE" id="PS01124"/>
    </source>
</evidence>
<keyword evidence="3" id="KW-0804">Transcription</keyword>
<dbReference type="PANTHER" id="PTHR46796">
    <property type="entry name" value="HTH-TYPE TRANSCRIPTIONAL ACTIVATOR RHAS-RELATED"/>
    <property type="match status" value="1"/>
</dbReference>
<reference evidence="5 6" key="1">
    <citation type="submission" date="2021-02" db="EMBL/GenBank/DDBJ databases">
        <title>FDA dAtabase for Regulatory Grade micrObial Sequences (FDA-ARGOS): Supporting development and validation of Infectious Disease Dx tests.</title>
        <authorList>
            <person name="Minogue T."/>
            <person name="Wolcott M."/>
            <person name="Wasieloski L."/>
            <person name="Aguilar W."/>
            <person name="Moore D."/>
            <person name="Jaissle J."/>
            <person name="Tallon L."/>
            <person name="Sadzewicz L."/>
            <person name="Zhao X."/>
            <person name="Boylan J."/>
            <person name="Ott S."/>
            <person name="Bowen H."/>
            <person name="Vavikolanu K."/>
            <person name="Mehta A."/>
            <person name="Aluvathingal J."/>
            <person name="Nadendla S."/>
            <person name="Yan Y."/>
            <person name="Sichtig H."/>
        </authorList>
    </citation>
    <scope>NUCLEOTIDE SEQUENCE [LARGE SCALE GENOMIC DNA]</scope>
    <source>
        <strain evidence="5 6">FDAARGOS_1272</strain>
    </source>
</reference>
<dbReference type="PROSITE" id="PS01124">
    <property type="entry name" value="HTH_ARAC_FAMILY_2"/>
    <property type="match status" value="1"/>
</dbReference>
<dbReference type="GO" id="GO:0043565">
    <property type="term" value="F:sequence-specific DNA binding"/>
    <property type="evidence" value="ECO:0007669"/>
    <property type="project" value="InterPro"/>
</dbReference>
<dbReference type="GO" id="GO:0003700">
    <property type="term" value="F:DNA-binding transcription factor activity"/>
    <property type="evidence" value="ECO:0007669"/>
    <property type="project" value="InterPro"/>
</dbReference>
<dbReference type="AlphaFoldDB" id="A0A892IEQ7"/>
<dbReference type="InterPro" id="IPR018060">
    <property type="entry name" value="HTH_AraC"/>
</dbReference>
<dbReference type="Pfam" id="PF12833">
    <property type="entry name" value="HTH_18"/>
    <property type="match status" value="1"/>
</dbReference>
<evidence type="ECO:0000256" key="2">
    <source>
        <dbReference type="ARBA" id="ARBA00023125"/>
    </source>
</evidence>
<gene>
    <name evidence="5" type="ORF">I6K02_27625</name>
</gene>
<evidence type="ECO:0000313" key="6">
    <source>
        <dbReference type="Proteomes" id="UP000625568"/>
    </source>
</evidence>
<accession>A0A892IEQ7</accession>
<evidence type="ECO:0000313" key="5">
    <source>
        <dbReference type="EMBL" id="QRO81476.1"/>
    </source>
</evidence>
<sequence>MTDLRPAARGPIGAERAWREPDAAPHADIALSRWTRQDSTAVEVAHDGSDRWHCIAISLKCTSLTFAHAGRVLVDGRVTAGAAQVTAPGVHCDAAFRGPSDVLHLFASQRVLAECYEDLFGRPPAGDIAIDDPRLIRDPALERLGQALAVSHTRDGALGKVFADGVSVAIVSRIIARHFSASRRDTRRAAELPSWRMRRVVEYVDAHLADPIGLADMAQSAGLTRMHFAAQFRHATGLRPHEYLMRRRIERAQQLLLDSRHNVLDVALSSGFRSQAHFTTVFKRFVGATPCCWRTSAHEEQ</sequence>
<dbReference type="SMART" id="SM00342">
    <property type="entry name" value="HTH_ARAC"/>
    <property type="match status" value="1"/>
</dbReference>
<dbReference type="InterPro" id="IPR018062">
    <property type="entry name" value="HTH_AraC-typ_CS"/>
</dbReference>
<protein>
    <submittedName>
        <fullName evidence="5">Helix-turn-helix transcriptional regulator</fullName>
    </submittedName>
</protein>
<evidence type="ECO:0000256" key="1">
    <source>
        <dbReference type="ARBA" id="ARBA00023015"/>
    </source>
</evidence>
<dbReference type="PANTHER" id="PTHR46796:SF14">
    <property type="entry name" value="TRANSCRIPTIONAL REGULATORY PROTEIN"/>
    <property type="match status" value="1"/>
</dbReference>
<feature type="domain" description="HTH araC/xylS-type" evidence="4">
    <location>
        <begin position="198"/>
        <end position="296"/>
    </location>
</feature>
<keyword evidence="6" id="KW-1185">Reference proteome</keyword>
<dbReference type="Gene3D" id="1.10.10.60">
    <property type="entry name" value="Homeodomain-like"/>
    <property type="match status" value="2"/>
</dbReference>